<keyword evidence="9" id="KW-0067">ATP-binding</keyword>
<evidence type="ECO:0000256" key="4">
    <source>
        <dbReference type="ARBA" id="ARBA00022519"/>
    </source>
</evidence>
<dbReference type="Gene3D" id="3.40.50.300">
    <property type="entry name" value="P-loop containing nucleotide triphosphate hydrolases"/>
    <property type="match status" value="1"/>
</dbReference>
<evidence type="ECO:0000256" key="13">
    <source>
        <dbReference type="ARBA" id="ARBA00053015"/>
    </source>
</evidence>
<keyword evidence="20" id="KW-1185">Reference proteome</keyword>
<dbReference type="InterPro" id="IPR003856">
    <property type="entry name" value="LPS_length_determ_N"/>
</dbReference>
<keyword evidence="10 15" id="KW-1133">Transmembrane helix</keyword>
<protein>
    <submittedName>
        <fullName evidence="19">Polysaccharide biosynthesis tyrosine autokinase</fullName>
        <ecNumber evidence="19">2.7.10.2</ecNumber>
    </submittedName>
</protein>
<organism evidence="19 20">
    <name type="scientific">Vreelandella sedimenti</name>
    <dbReference type="NCBI Taxonomy" id="2729618"/>
    <lineage>
        <taxon>Bacteria</taxon>
        <taxon>Pseudomonadati</taxon>
        <taxon>Pseudomonadota</taxon>
        <taxon>Gammaproteobacteria</taxon>
        <taxon>Oceanospirillales</taxon>
        <taxon>Halomonadaceae</taxon>
        <taxon>Vreelandella</taxon>
    </lineage>
</organism>
<evidence type="ECO:0000313" key="20">
    <source>
        <dbReference type="Proteomes" id="UP000520876"/>
    </source>
</evidence>
<evidence type="ECO:0000256" key="5">
    <source>
        <dbReference type="ARBA" id="ARBA00022679"/>
    </source>
</evidence>
<dbReference type="AlphaFoldDB" id="A0A7Z0SRA2"/>
<evidence type="ECO:0000259" key="18">
    <source>
        <dbReference type="Pfam" id="PF13807"/>
    </source>
</evidence>
<dbReference type="RefSeq" id="WP_180094710.1">
    <property type="nucleotide sequence ID" value="NZ_JACCGK010000017.1"/>
</dbReference>
<dbReference type="InterPro" id="IPR025669">
    <property type="entry name" value="AAA_dom"/>
</dbReference>
<dbReference type="NCBIfam" id="TIGR01007">
    <property type="entry name" value="eps_fam"/>
    <property type="match status" value="1"/>
</dbReference>
<dbReference type="Pfam" id="PF13807">
    <property type="entry name" value="GNVR"/>
    <property type="match status" value="1"/>
</dbReference>
<evidence type="ECO:0000256" key="6">
    <source>
        <dbReference type="ARBA" id="ARBA00022692"/>
    </source>
</evidence>
<dbReference type="Pfam" id="PF23607">
    <property type="entry name" value="WZC_N"/>
    <property type="match status" value="1"/>
</dbReference>
<dbReference type="InterPro" id="IPR005702">
    <property type="entry name" value="Wzc-like_C"/>
</dbReference>
<dbReference type="GO" id="GO:0005524">
    <property type="term" value="F:ATP binding"/>
    <property type="evidence" value="ECO:0007669"/>
    <property type="project" value="UniProtKB-KW"/>
</dbReference>
<dbReference type="Pfam" id="PF13614">
    <property type="entry name" value="AAA_31"/>
    <property type="match status" value="1"/>
</dbReference>
<feature type="transmembrane region" description="Helical" evidence="15">
    <location>
        <begin position="442"/>
        <end position="459"/>
    </location>
</feature>
<gene>
    <name evidence="19" type="ORF">HZU72_18315</name>
</gene>
<dbReference type="PANTHER" id="PTHR32309:SF32">
    <property type="entry name" value="TYROSINE-PROTEIN KINASE ETK-RELATED"/>
    <property type="match status" value="1"/>
</dbReference>
<feature type="transmembrane region" description="Helical" evidence="15">
    <location>
        <begin position="20"/>
        <end position="46"/>
    </location>
</feature>
<dbReference type="EMBL" id="JACCGK010000017">
    <property type="protein sequence ID" value="NYT74364.1"/>
    <property type="molecule type" value="Genomic_DNA"/>
</dbReference>
<evidence type="ECO:0000259" key="16">
    <source>
        <dbReference type="Pfam" id="PF02706"/>
    </source>
</evidence>
<accession>A0A7Z0SRA2</accession>
<evidence type="ECO:0000256" key="1">
    <source>
        <dbReference type="ARBA" id="ARBA00004429"/>
    </source>
</evidence>
<keyword evidence="14" id="KW-0175">Coiled coil</keyword>
<evidence type="ECO:0000313" key="19">
    <source>
        <dbReference type="EMBL" id="NYT74364.1"/>
    </source>
</evidence>
<dbReference type="EC" id="2.7.10.2" evidence="19"/>
<keyword evidence="8 19" id="KW-0418">Kinase</keyword>
<dbReference type="InterPro" id="IPR032807">
    <property type="entry name" value="GNVR"/>
</dbReference>
<evidence type="ECO:0000256" key="14">
    <source>
        <dbReference type="SAM" id="Coils"/>
    </source>
</evidence>
<evidence type="ECO:0000259" key="17">
    <source>
        <dbReference type="Pfam" id="PF13614"/>
    </source>
</evidence>
<keyword evidence="3" id="KW-1003">Cell membrane</keyword>
<feature type="domain" description="Tyrosine-protein kinase G-rich" evidence="18">
    <location>
        <begin position="377"/>
        <end position="457"/>
    </location>
</feature>
<dbReference type="GO" id="GO:0042802">
    <property type="term" value="F:identical protein binding"/>
    <property type="evidence" value="ECO:0007669"/>
    <property type="project" value="UniProtKB-ARBA"/>
</dbReference>
<name>A0A7Z0SRA2_9GAMM</name>
<sequence>MTDSPPSKPTYAPDIDLGHFFGWLVDCKWLILFVIFLFGVGGYLYAGSQPRIYSADSLVQVESKDSTLINLPGMSGQASLEENRTLTEIGILKSRMVLGGAVDRENLTIRVTPRRLYFLGNFLVNRGVSVPSLMRDHPYVWANEFVDVSRFEVPEGASRGPYIIRSEGDGGYTLLQGERVLFTGQAGETLHSDDGYRLFVQRLEAHAGAEFLLSLSTRLSAINALKSSLSSSQAEGEWLVNLRLTGQDRTQIEDTLNTIMEVFLAQNIERQSAQADRQLQFLAEQIPQVSEQLSASESNLNDYRAQRDSVDLDFQTEAMLNNLVTIENQLSDIEFQRIELGQRFTSGHPTYQVLVNKKQRLEESKAELEIQIHDLPETQQEILRLERAARVNQEIYIQLLNKQQEMRLIQAGTVGNVRILDSAVVQPWPIAPLSSRIVSRSLLMGLFVAIAIVLARYLLNRSIEVPKQLEDQGLPVYAAVPLSVEQKKLSGGFKTGSHYRKRAALRQRIGLCDLLALRSPNDLSIEAIRSLRTSLHFAMMDADNNRLMITGSSPTVGKSFISANLAAVCAQTGQKVLVIDGDLRKGHLHHAFQGESDAGLSELLVGQLTLEGAVRSTAVEGLDYISRGVSPPNPSELLMQPSFSQLMKDVSSRYDLVIIDTPPVLAATDAAIIGKQVGTSLLVVRFGMNPAREIEATIQRLGTSGVTLKGAILNAMERTAATNYGYYGHYKYS</sequence>
<keyword evidence="6 15" id="KW-0812">Transmembrane</keyword>
<evidence type="ECO:0000256" key="12">
    <source>
        <dbReference type="ARBA" id="ARBA00023137"/>
    </source>
</evidence>
<dbReference type="InterPro" id="IPR050445">
    <property type="entry name" value="Bact_polysacc_biosynth/exp"/>
</dbReference>
<feature type="domain" description="AAA" evidence="17">
    <location>
        <begin position="556"/>
        <end position="667"/>
    </location>
</feature>
<dbReference type="PANTHER" id="PTHR32309">
    <property type="entry name" value="TYROSINE-PROTEIN KINASE"/>
    <property type="match status" value="1"/>
</dbReference>
<dbReference type="SUPFAM" id="SSF52540">
    <property type="entry name" value="P-loop containing nucleoside triphosphate hydrolases"/>
    <property type="match status" value="1"/>
</dbReference>
<dbReference type="Proteomes" id="UP000520876">
    <property type="component" value="Unassembled WGS sequence"/>
</dbReference>
<evidence type="ECO:0000256" key="9">
    <source>
        <dbReference type="ARBA" id="ARBA00022840"/>
    </source>
</evidence>
<feature type="coiled-coil region" evidence="14">
    <location>
        <begin position="351"/>
        <end position="378"/>
    </location>
</feature>
<comment type="caution">
    <text evidence="19">The sequence shown here is derived from an EMBL/GenBank/DDBJ whole genome shotgun (WGS) entry which is preliminary data.</text>
</comment>
<keyword evidence="12" id="KW-0829">Tyrosine-protein kinase</keyword>
<keyword evidence="7" id="KW-0547">Nucleotide-binding</keyword>
<comment type="similarity">
    <text evidence="2">Belongs to the etk/wzc family.</text>
</comment>
<keyword evidence="4" id="KW-0997">Cell inner membrane</keyword>
<dbReference type="CDD" id="cd05387">
    <property type="entry name" value="BY-kinase"/>
    <property type="match status" value="1"/>
</dbReference>
<evidence type="ECO:0000256" key="2">
    <source>
        <dbReference type="ARBA" id="ARBA00008883"/>
    </source>
</evidence>
<evidence type="ECO:0000256" key="8">
    <source>
        <dbReference type="ARBA" id="ARBA00022777"/>
    </source>
</evidence>
<dbReference type="Pfam" id="PF02706">
    <property type="entry name" value="Wzz"/>
    <property type="match status" value="1"/>
</dbReference>
<keyword evidence="5 19" id="KW-0808">Transferase</keyword>
<reference evidence="19 20" key="1">
    <citation type="submission" date="2020-07" db="EMBL/GenBank/DDBJ databases">
        <title>Halomonas sp. QX-2 draft genome sequence.</title>
        <authorList>
            <person name="Qiu X."/>
        </authorList>
    </citation>
    <scope>NUCLEOTIDE SEQUENCE [LARGE SCALE GENOMIC DNA]</scope>
    <source>
        <strain evidence="19 20">QX-2</strain>
    </source>
</reference>
<evidence type="ECO:0000256" key="3">
    <source>
        <dbReference type="ARBA" id="ARBA00022475"/>
    </source>
</evidence>
<keyword evidence="11 15" id="KW-0472">Membrane</keyword>
<dbReference type="InterPro" id="IPR027417">
    <property type="entry name" value="P-loop_NTPase"/>
</dbReference>
<proteinExistence type="inferred from homology"/>
<comment type="catalytic activity">
    <reaction evidence="13">
        <text>L-tyrosyl-[protein] + ATP = O-phospho-L-tyrosyl-[protein] + ADP + H(+)</text>
        <dbReference type="Rhea" id="RHEA:10596"/>
        <dbReference type="Rhea" id="RHEA-COMP:10136"/>
        <dbReference type="Rhea" id="RHEA-COMP:20101"/>
        <dbReference type="ChEBI" id="CHEBI:15378"/>
        <dbReference type="ChEBI" id="CHEBI:30616"/>
        <dbReference type="ChEBI" id="CHEBI:46858"/>
        <dbReference type="ChEBI" id="CHEBI:61978"/>
        <dbReference type="ChEBI" id="CHEBI:456216"/>
    </reaction>
</comment>
<dbReference type="GO" id="GO:0005886">
    <property type="term" value="C:plasma membrane"/>
    <property type="evidence" value="ECO:0007669"/>
    <property type="project" value="UniProtKB-SubCell"/>
</dbReference>
<evidence type="ECO:0000256" key="11">
    <source>
        <dbReference type="ARBA" id="ARBA00023136"/>
    </source>
</evidence>
<evidence type="ECO:0000256" key="10">
    <source>
        <dbReference type="ARBA" id="ARBA00022989"/>
    </source>
</evidence>
<feature type="domain" description="Polysaccharide chain length determinant N-terminal" evidence="16">
    <location>
        <begin position="14"/>
        <end position="102"/>
    </location>
</feature>
<dbReference type="FunFam" id="3.40.50.300:FF:000527">
    <property type="entry name" value="Tyrosine-protein kinase etk"/>
    <property type="match status" value="1"/>
</dbReference>
<dbReference type="GO" id="GO:0004715">
    <property type="term" value="F:non-membrane spanning protein tyrosine kinase activity"/>
    <property type="evidence" value="ECO:0007669"/>
    <property type="project" value="UniProtKB-EC"/>
</dbReference>
<evidence type="ECO:0000256" key="15">
    <source>
        <dbReference type="SAM" id="Phobius"/>
    </source>
</evidence>
<comment type="subcellular location">
    <subcellularLocation>
        <location evidence="1">Cell inner membrane</location>
        <topology evidence="1">Multi-pass membrane protein</topology>
    </subcellularLocation>
</comment>
<evidence type="ECO:0000256" key="7">
    <source>
        <dbReference type="ARBA" id="ARBA00022741"/>
    </source>
</evidence>